<dbReference type="RefSeq" id="WP_306019775.1">
    <property type="nucleotide sequence ID" value="NZ_CP129013.1"/>
</dbReference>
<organism evidence="1 2">
    <name type="scientific">Bacillus carboniphilus</name>
    <dbReference type="NCBI Taxonomy" id="86663"/>
    <lineage>
        <taxon>Bacteria</taxon>
        <taxon>Bacillati</taxon>
        <taxon>Bacillota</taxon>
        <taxon>Bacilli</taxon>
        <taxon>Bacillales</taxon>
        <taxon>Bacillaceae</taxon>
        <taxon>Bacillus</taxon>
    </lineage>
</organism>
<keyword evidence="2" id="KW-1185">Reference proteome</keyword>
<reference evidence="1 2" key="1">
    <citation type="submission" date="2023-06" db="EMBL/GenBank/DDBJ databases">
        <title>Five Gram-positive bacteria isolated from mangrove sediments in Shenzhen, Guangdong, China.</title>
        <authorList>
            <person name="Yu S."/>
            <person name="Zheng W."/>
            <person name="Huang Y."/>
        </authorList>
    </citation>
    <scope>NUCLEOTIDE SEQUENCE [LARGE SCALE GENOMIC DNA]</scope>
    <source>
        <strain evidence="1 2">SaN35-3</strain>
    </source>
</reference>
<proteinExistence type="predicted"/>
<dbReference type="Proteomes" id="UP001197974">
    <property type="component" value="Chromosome"/>
</dbReference>
<sequence length="105" mass="11786">MIVDWPDKMGFDEGSITEISRKNPLPEGWDRIGGKGGVDFTVLPDDGIPYTYDQRAIPYVENPSARYVATFDNESYFDVIDAIRNGDLEELNKIVVSKSKIIVNS</sequence>
<protein>
    <submittedName>
        <fullName evidence="1">Uncharacterized protein</fullName>
    </submittedName>
</protein>
<accession>A0ABY9JUY8</accession>
<dbReference type="EMBL" id="CP129013">
    <property type="protein sequence ID" value="WLR42599.1"/>
    <property type="molecule type" value="Genomic_DNA"/>
</dbReference>
<name>A0ABY9JUY8_9BACI</name>
<evidence type="ECO:0000313" key="2">
    <source>
        <dbReference type="Proteomes" id="UP001197974"/>
    </source>
</evidence>
<evidence type="ECO:0000313" key="1">
    <source>
        <dbReference type="EMBL" id="WLR42599.1"/>
    </source>
</evidence>
<gene>
    <name evidence="1" type="ORF">LC087_18265</name>
</gene>